<dbReference type="EMBL" id="JAPFFF010000007">
    <property type="protein sequence ID" value="KAK8885394.1"/>
    <property type="molecule type" value="Genomic_DNA"/>
</dbReference>
<evidence type="ECO:0000256" key="2">
    <source>
        <dbReference type="ARBA" id="ARBA00007299"/>
    </source>
</evidence>
<evidence type="ECO:0000256" key="4">
    <source>
        <dbReference type="ARBA" id="ARBA00022705"/>
    </source>
</evidence>
<proteinExistence type="inferred from homology"/>
<dbReference type="Proteomes" id="UP001470230">
    <property type="component" value="Unassembled WGS sequence"/>
</dbReference>
<evidence type="ECO:0000256" key="3">
    <source>
        <dbReference type="ARBA" id="ARBA00018596"/>
    </source>
</evidence>
<protein>
    <recommendedName>
        <fullName evidence="3">DNA polymerase alpha subunit B</fullName>
    </recommendedName>
</protein>
<feature type="domain" description="DNA polymerase alpha/delta/epsilon subunit B" evidence="6">
    <location>
        <begin position="153"/>
        <end position="328"/>
    </location>
</feature>
<evidence type="ECO:0000313" key="7">
    <source>
        <dbReference type="EMBL" id="KAK8885394.1"/>
    </source>
</evidence>
<comment type="caution">
    <text evidence="7">The sequence shown here is derived from an EMBL/GenBank/DDBJ whole genome shotgun (WGS) entry which is preliminary data.</text>
</comment>
<reference evidence="7 8" key="1">
    <citation type="submission" date="2024-04" db="EMBL/GenBank/DDBJ databases">
        <title>Tritrichomonas musculus Genome.</title>
        <authorList>
            <person name="Alves-Ferreira E."/>
            <person name="Grigg M."/>
            <person name="Lorenzi H."/>
            <person name="Galac M."/>
        </authorList>
    </citation>
    <scope>NUCLEOTIDE SEQUENCE [LARGE SCALE GENOMIC DNA]</scope>
    <source>
        <strain evidence="7 8">EAF2021</strain>
    </source>
</reference>
<dbReference type="PANTHER" id="PTHR23061">
    <property type="entry name" value="DNA POLYMERASE 2 ALPHA 70 KDA SUBUNIT"/>
    <property type="match status" value="1"/>
</dbReference>
<name>A0ABR2K2U6_9EUKA</name>
<organism evidence="7 8">
    <name type="scientific">Tritrichomonas musculus</name>
    <dbReference type="NCBI Taxonomy" id="1915356"/>
    <lineage>
        <taxon>Eukaryota</taxon>
        <taxon>Metamonada</taxon>
        <taxon>Parabasalia</taxon>
        <taxon>Tritrichomonadida</taxon>
        <taxon>Tritrichomonadidae</taxon>
        <taxon>Tritrichomonas</taxon>
    </lineage>
</organism>
<comment type="similarity">
    <text evidence="2">Belongs to the DNA polymerase alpha subunit B family.</text>
</comment>
<keyword evidence="4" id="KW-0235">DNA replication</keyword>
<evidence type="ECO:0000313" key="8">
    <source>
        <dbReference type="Proteomes" id="UP001470230"/>
    </source>
</evidence>
<dbReference type="InterPro" id="IPR016722">
    <property type="entry name" value="DNA_pol_alpha_bsu"/>
</dbReference>
<comment type="subcellular location">
    <subcellularLocation>
        <location evidence="1">Nucleus</location>
    </subcellularLocation>
</comment>
<sequence length="377" mass="42723">MSSIRHIDAFKGQHPRFFNQNVDSLQKDLQKYVKMMGKRLKKRNNIEHYTYNLQEAGTDEVYVYGRIYAGFQDDDPTEKLTEKNAEIHFISKFENVPYLKIDYQKDVIDGLFRGQIIAARGTVDTNVFHASQIFTDCRTSNPTILPDDFNARIIAVSGPYDFDTFEPLDELNAKIKSYKPDLVIFFGPFASQTCKQLTSKDCKYTAQELTEEVMNHLGNGIDDAIFIPSSTDLLSIPTIPRPIFPYNSDQILSSDPTFITVKGDLEITATANDLQMLIGQQYNGHGSKREEIPKQIAHQCSACPAMDSTVQIQYLSSLVPESTPHIFLSSTIFFDLISNIDGTNVIYVRQYIKSLSFTVINVKGNEITAEVKKDFNQ</sequence>
<dbReference type="InterPro" id="IPR007185">
    <property type="entry name" value="DNA_pol_a/d/e_bsu"/>
</dbReference>
<keyword evidence="5" id="KW-0539">Nucleus</keyword>
<accession>A0ABR2K2U6</accession>
<evidence type="ECO:0000256" key="5">
    <source>
        <dbReference type="ARBA" id="ARBA00023242"/>
    </source>
</evidence>
<dbReference type="PANTHER" id="PTHR23061:SF12">
    <property type="entry name" value="DNA POLYMERASE ALPHA SUBUNIT B"/>
    <property type="match status" value="1"/>
</dbReference>
<dbReference type="Pfam" id="PF04042">
    <property type="entry name" value="DNA_pol_E_B"/>
    <property type="match status" value="1"/>
</dbReference>
<dbReference type="Gene3D" id="3.60.21.60">
    <property type="match status" value="1"/>
</dbReference>
<gene>
    <name evidence="7" type="ORF">M9Y10_040842</name>
</gene>
<keyword evidence="8" id="KW-1185">Reference proteome</keyword>
<evidence type="ECO:0000259" key="6">
    <source>
        <dbReference type="Pfam" id="PF04042"/>
    </source>
</evidence>
<evidence type="ECO:0000256" key="1">
    <source>
        <dbReference type="ARBA" id="ARBA00004123"/>
    </source>
</evidence>